<dbReference type="InterPro" id="IPR052021">
    <property type="entry name" value="Type-I_RS_S_subunit"/>
</dbReference>
<dbReference type="InterPro" id="IPR000055">
    <property type="entry name" value="Restrct_endonuc_typeI_TRD"/>
</dbReference>
<dbReference type="GO" id="GO:0003677">
    <property type="term" value="F:DNA binding"/>
    <property type="evidence" value="ECO:0007669"/>
    <property type="project" value="UniProtKB-KW"/>
</dbReference>
<feature type="non-terminal residue" evidence="5">
    <location>
        <position position="1"/>
    </location>
</feature>
<dbReference type="Proteomes" id="UP000789508">
    <property type="component" value="Unassembled WGS sequence"/>
</dbReference>
<reference evidence="5" key="1">
    <citation type="submission" date="2021-06" db="EMBL/GenBank/DDBJ databases">
        <authorList>
            <person name="Kallberg Y."/>
            <person name="Tangrot J."/>
            <person name="Rosling A."/>
        </authorList>
    </citation>
    <scope>NUCLEOTIDE SEQUENCE</scope>
    <source>
        <strain evidence="5">FL130A</strain>
    </source>
</reference>
<dbReference type="Gene3D" id="3.90.220.20">
    <property type="entry name" value="DNA methylase specificity domains"/>
    <property type="match status" value="1"/>
</dbReference>
<evidence type="ECO:0000256" key="3">
    <source>
        <dbReference type="ARBA" id="ARBA00023125"/>
    </source>
</evidence>
<dbReference type="Gene3D" id="3.40.50.150">
    <property type="entry name" value="Vaccinia Virus protein VP39"/>
    <property type="match status" value="1"/>
</dbReference>
<name>A0A9N9CJ52_9GLOM</name>
<sequence>MNMILTGDGHNNIERKNSLKTPASNQYDIVITNMPFSLKGPFEEYKDNYYLGKANGNSLYRNEEEKLKNGFQKIEMGEIEKNHFISVPGLYKKFDFEESKHEIIPLSELIEEQDNFVLQEERFKERVAAKDTSDYKLVPPRHFAYRPPGVNVGYICYNDKEMTGCITAYYPVFKVKHENKIKPEYLFCVCQSEKFREQADAFFRGTARPSINFTDFCKIKIPVPSLEEQEKKIRDICDANPSKSEIKDKKGIKVSFLPMEDLEKYSLRVCPKQVRKIEEVYQSYTYFAENDLLIAKITPCFENGKMSIAKNLVNRIGFEVGKTIMTGTVGQQRIKPNFVGDYSITLPPLEIQKEFVEELKKDEI</sequence>
<dbReference type="OrthoDB" id="10267244at2759"/>
<dbReference type="GO" id="GO:0009307">
    <property type="term" value="P:DNA restriction-modification system"/>
    <property type="evidence" value="ECO:0007669"/>
    <property type="project" value="UniProtKB-KW"/>
</dbReference>
<dbReference type="InterPro" id="IPR029063">
    <property type="entry name" value="SAM-dependent_MTases_sf"/>
</dbReference>
<dbReference type="SUPFAM" id="SSF53335">
    <property type="entry name" value="S-adenosyl-L-methionine-dependent methyltransferases"/>
    <property type="match status" value="1"/>
</dbReference>
<feature type="non-terminal residue" evidence="5">
    <location>
        <position position="364"/>
    </location>
</feature>
<comment type="caution">
    <text evidence="5">The sequence shown here is derived from an EMBL/GenBank/DDBJ whole genome shotgun (WGS) entry which is preliminary data.</text>
</comment>
<dbReference type="SUPFAM" id="SSF116734">
    <property type="entry name" value="DNA methylase specificity domain"/>
    <property type="match status" value="2"/>
</dbReference>
<evidence type="ECO:0000313" key="6">
    <source>
        <dbReference type="Proteomes" id="UP000789508"/>
    </source>
</evidence>
<dbReference type="CDD" id="cd17260">
    <property type="entry name" value="RMtype1_S_EcoEI-TRD1-CR1_like"/>
    <property type="match status" value="1"/>
</dbReference>
<keyword evidence="3" id="KW-0238">DNA-binding</keyword>
<dbReference type="InterPro" id="IPR044946">
    <property type="entry name" value="Restrct_endonuc_typeI_TRD_sf"/>
</dbReference>
<organism evidence="5 6">
    <name type="scientific">Ambispora leptoticha</name>
    <dbReference type="NCBI Taxonomy" id="144679"/>
    <lineage>
        <taxon>Eukaryota</taxon>
        <taxon>Fungi</taxon>
        <taxon>Fungi incertae sedis</taxon>
        <taxon>Mucoromycota</taxon>
        <taxon>Glomeromycotina</taxon>
        <taxon>Glomeromycetes</taxon>
        <taxon>Archaeosporales</taxon>
        <taxon>Ambisporaceae</taxon>
        <taxon>Ambispora</taxon>
    </lineage>
</organism>
<evidence type="ECO:0000259" key="4">
    <source>
        <dbReference type="Pfam" id="PF01420"/>
    </source>
</evidence>
<dbReference type="AlphaFoldDB" id="A0A9N9CJ52"/>
<dbReference type="PANTHER" id="PTHR30408:SF12">
    <property type="entry name" value="TYPE I RESTRICTION ENZYME MJAVIII SPECIFICITY SUBUNIT"/>
    <property type="match status" value="1"/>
</dbReference>
<gene>
    <name evidence="5" type="ORF">ALEPTO_LOCUS8254</name>
</gene>
<dbReference type="Pfam" id="PF01420">
    <property type="entry name" value="Methylase_S"/>
    <property type="match status" value="1"/>
</dbReference>
<evidence type="ECO:0000256" key="2">
    <source>
        <dbReference type="ARBA" id="ARBA00022747"/>
    </source>
</evidence>
<accession>A0A9N9CJ52</accession>
<keyword evidence="6" id="KW-1185">Reference proteome</keyword>
<evidence type="ECO:0000256" key="1">
    <source>
        <dbReference type="ARBA" id="ARBA00010923"/>
    </source>
</evidence>
<comment type="similarity">
    <text evidence="1">Belongs to the type-I restriction system S methylase family.</text>
</comment>
<evidence type="ECO:0000313" key="5">
    <source>
        <dbReference type="EMBL" id="CAG8603643.1"/>
    </source>
</evidence>
<dbReference type="PANTHER" id="PTHR30408">
    <property type="entry name" value="TYPE-1 RESTRICTION ENZYME ECOKI SPECIFICITY PROTEIN"/>
    <property type="match status" value="1"/>
</dbReference>
<proteinExistence type="inferred from homology"/>
<feature type="domain" description="Type I restriction modification DNA specificity" evidence="4">
    <location>
        <begin position="151"/>
        <end position="231"/>
    </location>
</feature>
<dbReference type="EMBL" id="CAJVPS010004436">
    <property type="protein sequence ID" value="CAG8603643.1"/>
    <property type="molecule type" value="Genomic_DNA"/>
</dbReference>
<keyword evidence="2" id="KW-0680">Restriction system</keyword>
<protein>
    <submittedName>
        <fullName evidence="5">9215_t:CDS:1</fullName>
    </submittedName>
</protein>